<dbReference type="OrthoDB" id="7464126at2759"/>
<dbReference type="PANTHER" id="PTHR10039">
    <property type="entry name" value="AMELOGENIN"/>
    <property type="match status" value="1"/>
</dbReference>
<keyword evidence="6" id="KW-1185">Reference proteome</keyword>
<dbReference type="InterPro" id="IPR054471">
    <property type="entry name" value="GPIID_WHD"/>
</dbReference>
<evidence type="ECO:0000313" key="6">
    <source>
        <dbReference type="Proteomes" id="UP000800200"/>
    </source>
</evidence>
<dbReference type="PANTHER" id="PTHR10039:SF14">
    <property type="entry name" value="NACHT DOMAIN-CONTAINING PROTEIN"/>
    <property type="match status" value="1"/>
</dbReference>
<dbReference type="InterPro" id="IPR056884">
    <property type="entry name" value="NPHP3-like_N"/>
</dbReference>
<proteinExistence type="predicted"/>
<gene>
    <name evidence="5" type="ORF">K469DRAFT_735712</name>
</gene>
<feature type="compositionally biased region" description="Acidic residues" evidence="2">
    <location>
        <begin position="942"/>
        <end position="953"/>
    </location>
</feature>
<name>A0A6A6EP71_9PEZI</name>
<dbReference type="EMBL" id="ML994616">
    <property type="protein sequence ID" value="KAF2191706.1"/>
    <property type="molecule type" value="Genomic_DNA"/>
</dbReference>
<accession>A0A6A6EP71</accession>
<dbReference type="Proteomes" id="UP000800200">
    <property type="component" value="Unassembled WGS sequence"/>
</dbReference>
<evidence type="ECO:0000313" key="5">
    <source>
        <dbReference type="EMBL" id="KAF2191706.1"/>
    </source>
</evidence>
<organism evidence="5 6">
    <name type="scientific">Zopfia rhizophila CBS 207.26</name>
    <dbReference type="NCBI Taxonomy" id="1314779"/>
    <lineage>
        <taxon>Eukaryota</taxon>
        <taxon>Fungi</taxon>
        <taxon>Dikarya</taxon>
        <taxon>Ascomycota</taxon>
        <taxon>Pezizomycotina</taxon>
        <taxon>Dothideomycetes</taxon>
        <taxon>Dothideomycetes incertae sedis</taxon>
        <taxon>Zopfiaceae</taxon>
        <taxon>Zopfia</taxon>
    </lineage>
</organism>
<keyword evidence="1" id="KW-0677">Repeat</keyword>
<feature type="domain" description="GPI inositol-deacylase winged helix" evidence="3">
    <location>
        <begin position="483"/>
        <end position="568"/>
    </location>
</feature>
<dbReference type="AlphaFoldDB" id="A0A6A6EP71"/>
<protein>
    <submittedName>
        <fullName evidence="5">Uncharacterized protein</fullName>
    </submittedName>
</protein>
<evidence type="ECO:0000256" key="2">
    <source>
        <dbReference type="SAM" id="MobiDB-lite"/>
    </source>
</evidence>
<dbReference type="Gene3D" id="3.40.50.300">
    <property type="entry name" value="P-loop containing nucleotide triphosphate hydrolases"/>
    <property type="match status" value="1"/>
</dbReference>
<dbReference type="Pfam" id="PF24883">
    <property type="entry name" value="NPHP3_N"/>
    <property type="match status" value="1"/>
</dbReference>
<feature type="domain" description="Nephrocystin 3-like N-terminal" evidence="4">
    <location>
        <begin position="239"/>
        <end position="376"/>
    </location>
</feature>
<dbReference type="InterPro" id="IPR027417">
    <property type="entry name" value="P-loop_NTPase"/>
</dbReference>
<feature type="region of interest" description="Disordered" evidence="2">
    <location>
        <begin position="925"/>
        <end position="953"/>
    </location>
</feature>
<evidence type="ECO:0000259" key="3">
    <source>
        <dbReference type="Pfam" id="PF22939"/>
    </source>
</evidence>
<dbReference type="SUPFAM" id="SSF52540">
    <property type="entry name" value="P-loop containing nucleoside triphosphate hydrolases"/>
    <property type="match status" value="1"/>
</dbReference>
<evidence type="ECO:0000259" key="4">
    <source>
        <dbReference type="Pfam" id="PF24883"/>
    </source>
</evidence>
<sequence length="1259" mass="142806">MTTAKDPFALAIASFISDIKSKEDIRSPFYKEVLSQIKVGSLDATQVGDTIQCEHQLDTFIQELEHKQMRNSKTLWVTDKLRPLVAGLAQYTSACDVMIQAAPSAAVLLYGGARVVLQLAQNFYSCFDTVLSIMEDEVYQASTDMQNLLIRSYKNIVFRKAYKTLLKCRQDLQDDSNRVQMLAQATEADLRRQKDLANAAHRESKLRKQIVEWIKASEDDDRLDIRGDLRANNQIRYENTCDWLFEHPDMENWLRVNKTTGIWYTAPPGAGKTILASTLTRNLQDKGFRTATFFYSFNDLVRRKPITALRCLALQLLQPSDPIPDRVKRLYEEDHIAAEVVAELIKQIPRVHIIVDGLDECESRPDLIISLCLLLSVKTRPEPEIRTAMRKHDVMELEAPQDSLISDIGKFVAGRLNRECCITRWTTKSEGNFLWVTHMLRTLEGDDFTCEEEIEEELNKFPKGLTGCYIRSLAQLSKRPESHQRLARRIFTMIVGAIQPLRLSELSHAVAASSGGPDYSTKRLPKLEVIQKLCSNLVVFDRTSKGSEDDPLIKVAHKSIQDFFLQDPDSLDLPNDYVRQYFVSTSAANLELGQSCLKYLSYGRYLQPQDVSLILDKPDHAFLRHAAALWHMYLREADHSEELFNKVKVFIQSQAFWTCIAVQTRIAPHLFAHYQQTANGVFRLRATGAKEDEEVGTVHYAIPLPEWLEIYEPSGPQMVQAFHSFVREWHPVLNSHPSAGDHCIMDPGWASNISGRTTWTSQRVKLLPLFMGESGPSGYSNLSIVDTGIQSGNITVATFGNQSSSEGRLLHLQIDSRSDLPQPDSEQTIPSDFSGPCHIFSTTYDGDEPYSLVDIRSLQVKQYENDEGASDQPWKCSDIAPPEGSEDVWRLVCKTTCDTPNGASSFQRALAFHCSQESTCKSNALSRQGDSGYGSNGSNSDSDADTTDDSEDEAVTISEELAVRHCMLIMRKTGPTWHFWKSTIYSLEALCAFHPVEELAVWSPSTHELCVMRLDSGEVQLAILPEPVEHKFSSATAARKEFQFSESGDWLYYLLYTSTETEKGIQQIISVSTFSFSANDDGEYFLQRIYPTQSVPYACCGSIQHPLVLTSWSSKYIFVALPQLLCNPKLLRLKLPYGEYAQNPTSDGLQTLRNAVYFPYSTPYRNPQIKVLPREKRKETLVLALDAEISPPMLMTWDLDRKRDWREWDKDVDAQSEEWKEGRCTYHKLRGTFVDADKRFNVPVRSGLDWRKKAFLSCA</sequence>
<reference evidence="5" key="1">
    <citation type="journal article" date="2020" name="Stud. Mycol.">
        <title>101 Dothideomycetes genomes: a test case for predicting lifestyles and emergence of pathogens.</title>
        <authorList>
            <person name="Haridas S."/>
            <person name="Albert R."/>
            <person name="Binder M."/>
            <person name="Bloem J."/>
            <person name="Labutti K."/>
            <person name="Salamov A."/>
            <person name="Andreopoulos B."/>
            <person name="Baker S."/>
            <person name="Barry K."/>
            <person name="Bills G."/>
            <person name="Bluhm B."/>
            <person name="Cannon C."/>
            <person name="Castanera R."/>
            <person name="Culley D."/>
            <person name="Daum C."/>
            <person name="Ezra D."/>
            <person name="Gonzalez J."/>
            <person name="Henrissat B."/>
            <person name="Kuo A."/>
            <person name="Liang C."/>
            <person name="Lipzen A."/>
            <person name="Lutzoni F."/>
            <person name="Magnuson J."/>
            <person name="Mondo S."/>
            <person name="Nolan M."/>
            <person name="Ohm R."/>
            <person name="Pangilinan J."/>
            <person name="Park H.-J."/>
            <person name="Ramirez L."/>
            <person name="Alfaro M."/>
            <person name="Sun H."/>
            <person name="Tritt A."/>
            <person name="Yoshinaga Y."/>
            <person name="Zwiers L.-H."/>
            <person name="Turgeon B."/>
            <person name="Goodwin S."/>
            <person name="Spatafora J."/>
            <person name="Crous P."/>
            <person name="Grigoriev I."/>
        </authorList>
    </citation>
    <scope>NUCLEOTIDE SEQUENCE</scope>
    <source>
        <strain evidence="5">CBS 207.26</strain>
    </source>
</reference>
<dbReference type="Pfam" id="PF22939">
    <property type="entry name" value="WHD_GPIID"/>
    <property type="match status" value="1"/>
</dbReference>
<evidence type="ECO:0000256" key="1">
    <source>
        <dbReference type="ARBA" id="ARBA00022737"/>
    </source>
</evidence>